<dbReference type="HOGENOM" id="CLU_568624_0_0_1"/>
<gene>
    <name evidence="3" type="ORF">FOMPIDRAFT_1024393</name>
</gene>
<evidence type="ECO:0000256" key="1">
    <source>
        <dbReference type="SAM" id="Coils"/>
    </source>
</evidence>
<name>S8FBL4_FOMSC</name>
<dbReference type="EMBL" id="KE504160">
    <property type="protein sequence ID" value="EPS98985.1"/>
    <property type="molecule type" value="Genomic_DNA"/>
</dbReference>
<proteinExistence type="predicted"/>
<feature type="region of interest" description="Disordered" evidence="2">
    <location>
        <begin position="200"/>
        <end position="263"/>
    </location>
</feature>
<dbReference type="InParanoid" id="S8FBL4"/>
<accession>S8FBL4</accession>
<feature type="region of interest" description="Disordered" evidence="2">
    <location>
        <begin position="372"/>
        <end position="480"/>
    </location>
</feature>
<sequence length="480" mass="51303">MRVCSATRQTVLSLSTLYTQVQPYVAYFHWYRSDMSLFLVAARLVVPAVAGAVMASLGFLLSIVGALAHGVITLFLGVPPTEHYPRVEPKLLVPTLHSRNASTASLYSVSLSQDSDSFVQTLTETTSSVSHAQEPAEKDAPQVPSPSLSRSNSIPEATASGSNFLQLSKDVVARGHAPIRRIASQIQEDCKKRRAALRSASPLQLSLSLPPPLSPIPSAAEPSTPVPSGDAPSFAASADSGRPAVGRAVTSPTNMPLPKKWLPRRQNTAPAPLARTDPYQAPYFFPTPLSPEAADYVRQVRISRGAAAGAGTQFEQRRCEGGSGHARMRSRDATVDEQLAVEARQKAAAAVERVEEVEMEKEKLEGLGKLKQLPKRRLSWQPAPVAEEPASAARPSGSDSAPSSPNSFLRKSRSLLRAPEPLTSLTGASGLVGTKARSRSGPSPSPDGSGQRSRKKFSLLEKIHHRRSYSGDKALTSTTS</sequence>
<evidence type="ECO:0000313" key="4">
    <source>
        <dbReference type="Proteomes" id="UP000015241"/>
    </source>
</evidence>
<reference evidence="3 4" key="1">
    <citation type="journal article" date="2012" name="Science">
        <title>The Paleozoic origin of enzymatic lignin decomposition reconstructed from 31 fungal genomes.</title>
        <authorList>
            <person name="Floudas D."/>
            <person name="Binder M."/>
            <person name="Riley R."/>
            <person name="Barry K."/>
            <person name="Blanchette R.A."/>
            <person name="Henrissat B."/>
            <person name="Martinez A.T."/>
            <person name="Otillar R."/>
            <person name="Spatafora J.W."/>
            <person name="Yadav J.S."/>
            <person name="Aerts A."/>
            <person name="Benoit I."/>
            <person name="Boyd A."/>
            <person name="Carlson A."/>
            <person name="Copeland A."/>
            <person name="Coutinho P.M."/>
            <person name="de Vries R.P."/>
            <person name="Ferreira P."/>
            <person name="Findley K."/>
            <person name="Foster B."/>
            <person name="Gaskell J."/>
            <person name="Glotzer D."/>
            <person name="Gorecki P."/>
            <person name="Heitman J."/>
            <person name="Hesse C."/>
            <person name="Hori C."/>
            <person name="Igarashi K."/>
            <person name="Jurgens J.A."/>
            <person name="Kallen N."/>
            <person name="Kersten P."/>
            <person name="Kohler A."/>
            <person name="Kuees U."/>
            <person name="Kumar T.K.A."/>
            <person name="Kuo A."/>
            <person name="LaButti K."/>
            <person name="Larrondo L.F."/>
            <person name="Lindquist E."/>
            <person name="Ling A."/>
            <person name="Lombard V."/>
            <person name="Lucas S."/>
            <person name="Lundell T."/>
            <person name="Martin R."/>
            <person name="McLaughlin D.J."/>
            <person name="Morgenstern I."/>
            <person name="Morin E."/>
            <person name="Murat C."/>
            <person name="Nagy L.G."/>
            <person name="Nolan M."/>
            <person name="Ohm R.A."/>
            <person name="Patyshakuliyeva A."/>
            <person name="Rokas A."/>
            <person name="Ruiz-Duenas F.J."/>
            <person name="Sabat G."/>
            <person name="Salamov A."/>
            <person name="Samejima M."/>
            <person name="Schmutz J."/>
            <person name="Slot J.C."/>
            <person name="St John F."/>
            <person name="Stenlid J."/>
            <person name="Sun H."/>
            <person name="Sun S."/>
            <person name="Syed K."/>
            <person name="Tsang A."/>
            <person name="Wiebenga A."/>
            <person name="Young D."/>
            <person name="Pisabarro A."/>
            <person name="Eastwood D.C."/>
            <person name="Martin F."/>
            <person name="Cullen D."/>
            <person name="Grigoriev I.V."/>
            <person name="Hibbett D.S."/>
        </authorList>
    </citation>
    <scope>NUCLEOTIDE SEQUENCE</scope>
    <source>
        <strain evidence="4">FP-58527</strain>
    </source>
</reference>
<feature type="compositionally biased region" description="Polar residues" evidence="2">
    <location>
        <begin position="145"/>
        <end position="160"/>
    </location>
</feature>
<feature type="compositionally biased region" description="Low complexity" evidence="2">
    <location>
        <begin position="382"/>
        <end position="407"/>
    </location>
</feature>
<feature type="region of interest" description="Disordered" evidence="2">
    <location>
        <begin position="313"/>
        <end position="332"/>
    </location>
</feature>
<dbReference type="OrthoDB" id="2804517at2759"/>
<protein>
    <submittedName>
        <fullName evidence="3">Uncharacterized protein</fullName>
    </submittedName>
</protein>
<keyword evidence="1" id="KW-0175">Coiled coil</keyword>
<feature type="compositionally biased region" description="Low complexity" evidence="2">
    <location>
        <begin position="439"/>
        <end position="451"/>
    </location>
</feature>
<dbReference type="AlphaFoldDB" id="S8FBL4"/>
<organism evidence="3 4">
    <name type="scientific">Fomitopsis schrenkii</name>
    <name type="common">Brown rot fungus</name>
    <dbReference type="NCBI Taxonomy" id="2126942"/>
    <lineage>
        <taxon>Eukaryota</taxon>
        <taxon>Fungi</taxon>
        <taxon>Dikarya</taxon>
        <taxon>Basidiomycota</taxon>
        <taxon>Agaricomycotina</taxon>
        <taxon>Agaricomycetes</taxon>
        <taxon>Polyporales</taxon>
        <taxon>Fomitopsis</taxon>
    </lineage>
</organism>
<evidence type="ECO:0000256" key="2">
    <source>
        <dbReference type="SAM" id="MobiDB-lite"/>
    </source>
</evidence>
<dbReference type="Proteomes" id="UP000015241">
    <property type="component" value="Unassembled WGS sequence"/>
</dbReference>
<feature type="coiled-coil region" evidence="1">
    <location>
        <begin position="340"/>
        <end position="367"/>
    </location>
</feature>
<dbReference type="eggNOG" id="ENOG502RCSQ">
    <property type="taxonomic scope" value="Eukaryota"/>
</dbReference>
<keyword evidence="4" id="KW-1185">Reference proteome</keyword>
<feature type="region of interest" description="Disordered" evidence="2">
    <location>
        <begin position="122"/>
        <end position="160"/>
    </location>
</feature>
<feature type="compositionally biased region" description="Polar residues" evidence="2">
    <location>
        <begin position="122"/>
        <end position="131"/>
    </location>
</feature>
<evidence type="ECO:0000313" key="3">
    <source>
        <dbReference type="EMBL" id="EPS98985.1"/>
    </source>
</evidence>
<feature type="compositionally biased region" description="Basic residues" evidence="2">
    <location>
        <begin position="452"/>
        <end position="468"/>
    </location>
</feature>